<gene>
    <name evidence="4" type="ORF">N7460_011442</name>
</gene>
<feature type="domain" description="VWFA" evidence="2">
    <location>
        <begin position="333"/>
        <end position="509"/>
    </location>
</feature>
<dbReference type="PANTHER" id="PTHR45737:SF4">
    <property type="entry name" value="VON WILLEBRAND DOMAIN PROTEIN (AFU_ORTHOLOGUE AFUA_4G01160)"/>
    <property type="match status" value="1"/>
</dbReference>
<dbReference type="SMART" id="SM00327">
    <property type="entry name" value="VWA"/>
    <property type="match status" value="1"/>
</dbReference>
<feature type="region of interest" description="Disordered" evidence="1">
    <location>
        <begin position="22"/>
        <end position="54"/>
    </location>
</feature>
<keyword evidence="5" id="KW-1185">Reference proteome</keyword>
<feature type="region of interest" description="Disordered" evidence="1">
    <location>
        <begin position="706"/>
        <end position="756"/>
    </location>
</feature>
<dbReference type="PANTHER" id="PTHR45737">
    <property type="entry name" value="VON WILLEBRAND FACTOR A DOMAIN-CONTAINING PROTEIN 5A"/>
    <property type="match status" value="1"/>
</dbReference>
<proteinExistence type="predicted"/>
<evidence type="ECO:0000259" key="3">
    <source>
        <dbReference type="PROSITE" id="PS51468"/>
    </source>
</evidence>
<evidence type="ECO:0000313" key="4">
    <source>
        <dbReference type="EMBL" id="KAJ6026625.1"/>
    </source>
</evidence>
<reference evidence="4" key="2">
    <citation type="submission" date="2023-01" db="EMBL/GenBank/DDBJ databases">
        <authorList>
            <person name="Petersen C."/>
        </authorList>
    </citation>
    <scope>NUCLEOTIDE SEQUENCE</scope>
    <source>
        <strain evidence="4">IBT 15450</strain>
    </source>
</reference>
<dbReference type="SMART" id="SM00609">
    <property type="entry name" value="VIT"/>
    <property type="match status" value="1"/>
</dbReference>
<evidence type="ECO:0000256" key="1">
    <source>
        <dbReference type="SAM" id="MobiDB-lite"/>
    </source>
</evidence>
<protein>
    <submittedName>
        <fullName evidence="4">von Willebrand factor type A domain-containing protein</fullName>
    </submittedName>
</protein>
<accession>A0AAD6I1S9</accession>
<feature type="compositionally biased region" description="Basic and acidic residues" evidence="1">
    <location>
        <begin position="834"/>
        <end position="843"/>
    </location>
</feature>
<dbReference type="InterPro" id="IPR013694">
    <property type="entry name" value="VIT"/>
</dbReference>
<evidence type="ECO:0000313" key="5">
    <source>
        <dbReference type="Proteomes" id="UP001219568"/>
    </source>
</evidence>
<dbReference type="Gene3D" id="3.40.50.410">
    <property type="entry name" value="von Willebrand factor, type A domain"/>
    <property type="match status" value="1"/>
</dbReference>
<feature type="compositionally biased region" description="Basic and acidic residues" evidence="1">
    <location>
        <begin position="722"/>
        <end position="732"/>
    </location>
</feature>
<evidence type="ECO:0000259" key="2">
    <source>
        <dbReference type="PROSITE" id="PS50234"/>
    </source>
</evidence>
<feature type="domain" description="VIT" evidence="3">
    <location>
        <begin position="43"/>
        <end position="173"/>
    </location>
</feature>
<organism evidence="4 5">
    <name type="scientific">Penicillium canescens</name>
    <dbReference type="NCBI Taxonomy" id="5083"/>
    <lineage>
        <taxon>Eukaryota</taxon>
        <taxon>Fungi</taxon>
        <taxon>Dikarya</taxon>
        <taxon>Ascomycota</taxon>
        <taxon>Pezizomycotina</taxon>
        <taxon>Eurotiomycetes</taxon>
        <taxon>Eurotiomycetidae</taxon>
        <taxon>Eurotiales</taxon>
        <taxon>Aspergillaceae</taxon>
        <taxon>Penicillium</taxon>
    </lineage>
</organism>
<dbReference type="PROSITE" id="PS51468">
    <property type="entry name" value="VIT"/>
    <property type="match status" value="1"/>
</dbReference>
<reference evidence="4" key="1">
    <citation type="journal article" date="2023" name="IMA Fungus">
        <title>Comparative genomic study of the Penicillium genus elucidates a diverse pangenome and 15 lateral gene transfer events.</title>
        <authorList>
            <person name="Petersen C."/>
            <person name="Sorensen T."/>
            <person name="Nielsen M.R."/>
            <person name="Sondergaard T.E."/>
            <person name="Sorensen J.L."/>
            <person name="Fitzpatrick D.A."/>
            <person name="Frisvad J.C."/>
            <person name="Nielsen K.L."/>
        </authorList>
    </citation>
    <scope>NUCLEOTIDE SEQUENCE</scope>
    <source>
        <strain evidence="4">IBT 15450</strain>
    </source>
</reference>
<feature type="compositionally biased region" description="Polar residues" evidence="1">
    <location>
        <begin position="873"/>
        <end position="889"/>
    </location>
</feature>
<feature type="region of interest" description="Disordered" evidence="1">
    <location>
        <begin position="818"/>
        <end position="919"/>
    </location>
</feature>
<dbReference type="Proteomes" id="UP001219568">
    <property type="component" value="Unassembled WGS sequence"/>
</dbReference>
<dbReference type="SUPFAM" id="SSF53300">
    <property type="entry name" value="vWA-like"/>
    <property type="match status" value="1"/>
</dbReference>
<comment type="caution">
    <text evidence="4">The sequence shown here is derived from an EMBL/GenBank/DDBJ whole genome shotgun (WGS) entry which is preliminary data.</text>
</comment>
<dbReference type="Pfam" id="PF08487">
    <property type="entry name" value="VIT"/>
    <property type="match status" value="1"/>
</dbReference>
<dbReference type="AlphaFoldDB" id="A0AAD6I1S9"/>
<dbReference type="Pfam" id="PF13768">
    <property type="entry name" value="VWA_3"/>
    <property type="match status" value="1"/>
</dbReference>
<name>A0AAD6I1S9_PENCN</name>
<dbReference type="InterPro" id="IPR036465">
    <property type="entry name" value="vWFA_dom_sf"/>
</dbReference>
<dbReference type="EMBL" id="JAQJZL010000015">
    <property type="protein sequence ID" value="KAJ6026625.1"/>
    <property type="molecule type" value="Genomic_DNA"/>
</dbReference>
<dbReference type="PROSITE" id="PS50234">
    <property type="entry name" value="VWFA"/>
    <property type="match status" value="1"/>
</dbReference>
<sequence length="1137" mass="123865">MDVIDRFESGLFVHQLNVNPGFIPPSQPSKGKRKYDPADRSIALPTPSLESSQETPLPLLSVSIDVDLNGTLSTTKVTQKFTNAAASAAQNARYLFPIYNGSVVTSFKCWIGPDKLLEGDVKPKEVARADFQQAVSRHKAAVLVEEVTPEIFETNLGNIPAQTTVRVEIAYTGLLKVDISTGGLVLNIPTSVAPRYGSAPEEYSAADPLPTEGLRISIHASMPAAIRKMESGTHPISVEIGAVSHQSFQTFAAGASSETFDPSKARANLADRSAVLHRDFVLFIILSSPREFMQSQAVATSQPEIPGRSTVAITINPGNLFLQMVNPDDFNGEIIFMADRSGSMERNIPSLIDVMNVFLRSLPQQCSFNIASFGSSVSWLWPVSKVYNQDQLDIATQHVAAFQANLGGTEILSALQSVLHYHDKRLDVPTNVILLTDGEVWDVDQVIRFAKNTASDRNVNIRFFALGIGDRVSHRLVEGIGQQGGGCAEIVAESSPGSWQDINELRPAATGAFEASKISDYKLELPPCIQAPHHIPVLNAFSQFSLYYMLECELGSLPDTVTVTGVTDKGEKLTAQLPLQKSGYQSGVHHLAAKALMNDYETGHSWMHAANSALRSNEPEIFDRLLEQEAQRLGQQWSIASKWTSYVAIDRDTARRHEISLWKADGVDVSELTRPRKIRTVAALPLSMTSSQSSFRSASYAPQEFRRYGGSSPAPCQGQQRSFDRPISREPANRTGSEMYPDPSRDSAGLIEYGNDPVTGSIPAEHYYGQPVSTRGAYYSPDGANAYGASSYSATTYGASTYGASTYDANTYGANTYGARRHSHGRSGGAEPRCSSRDADDLPKGSPHTMPKSSQDLNKRGPNGEISAECTDEVQSSLSIDPSVPSQSAGDGLDFRTASHAFSDPEGHKPSTGQSDVALQGNNTIRPSIFSTAATVNSSHNGVWSYSNAITSDSKESWVHNEQYFDFGPPLMSWEPQMYGASVGPVSEDNSPRATPAVPEDPTNILSLSRILYSQGADGEFRLYGTNIQRALITQFKTVIPFANQSPVSNRHHELRSVDLNVLAVVYITTRHATLKGLWELQVAKARRWIQQQLAELSSLGDESNPPGQEFSEMALEELERMARVELLDDSEVSNTI</sequence>
<dbReference type="InterPro" id="IPR002035">
    <property type="entry name" value="VWF_A"/>
</dbReference>